<evidence type="ECO:0000256" key="3">
    <source>
        <dbReference type="ARBA" id="ARBA00022448"/>
    </source>
</evidence>
<evidence type="ECO:0000256" key="4">
    <source>
        <dbReference type="ARBA" id="ARBA00022692"/>
    </source>
</evidence>
<feature type="transmembrane region" description="Helical" evidence="10">
    <location>
        <begin position="410"/>
        <end position="428"/>
    </location>
</feature>
<evidence type="ECO:0000313" key="15">
    <source>
        <dbReference type="Proteomes" id="UP000886785"/>
    </source>
</evidence>
<dbReference type="GO" id="GO:0006605">
    <property type="term" value="P:protein targeting"/>
    <property type="evidence" value="ECO:0007669"/>
    <property type="project" value="UniProtKB-UniRule"/>
</dbReference>
<dbReference type="GO" id="GO:0005886">
    <property type="term" value="C:plasma membrane"/>
    <property type="evidence" value="ECO:0007669"/>
    <property type="project" value="UniProtKB-SubCell"/>
</dbReference>
<feature type="transmembrane region" description="Helical" evidence="10">
    <location>
        <begin position="20"/>
        <end position="39"/>
    </location>
</feature>
<dbReference type="GO" id="GO:0043952">
    <property type="term" value="P:protein transport by the Sec complex"/>
    <property type="evidence" value="ECO:0007669"/>
    <property type="project" value="UniProtKB-UniRule"/>
</dbReference>
<dbReference type="PROSITE" id="PS00755">
    <property type="entry name" value="SECY_1"/>
    <property type="match status" value="1"/>
</dbReference>
<accession>A0A9D1J175</accession>
<dbReference type="Pfam" id="PF00344">
    <property type="entry name" value="SecY"/>
    <property type="match status" value="1"/>
</dbReference>
<reference evidence="14" key="2">
    <citation type="journal article" date="2021" name="PeerJ">
        <title>Extensive microbial diversity within the chicken gut microbiome revealed by metagenomics and culture.</title>
        <authorList>
            <person name="Gilroy R."/>
            <person name="Ravi A."/>
            <person name="Getino M."/>
            <person name="Pursley I."/>
            <person name="Horton D.L."/>
            <person name="Alikhan N.F."/>
            <person name="Baker D."/>
            <person name="Gharbi K."/>
            <person name="Hall N."/>
            <person name="Watson M."/>
            <person name="Adriaenssens E.M."/>
            <person name="Foster-Nyarko E."/>
            <person name="Jarju S."/>
            <person name="Secka A."/>
            <person name="Antonio M."/>
            <person name="Oren A."/>
            <person name="Chaudhuri R.R."/>
            <person name="La Ragione R."/>
            <person name="Hildebrand F."/>
            <person name="Pallen M.J."/>
        </authorList>
    </citation>
    <scope>NUCLEOTIDE SEQUENCE</scope>
    <source>
        <strain evidence="14">ChiSjej1B19-7085</strain>
    </source>
</reference>
<dbReference type="Proteomes" id="UP000886785">
    <property type="component" value="Unassembled WGS sequence"/>
</dbReference>
<dbReference type="SUPFAM" id="SSF103491">
    <property type="entry name" value="Preprotein translocase SecY subunit"/>
    <property type="match status" value="1"/>
</dbReference>
<evidence type="ECO:0000256" key="12">
    <source>
        <dbReference type="RuleBase" id="RU003484"/>
    </source>
</evidence>
<dbReference type="AlphaFoldDB" id="A0A9D1J175"/>
<evidence type="ECO:0000256" key="1">
    <source>
        <dbReference type="ARBA" id="ARBA00004141"/>
    </source>
</evidence>
<keyword evidence="7 10" id="KW-0811">Translocation</keyword>
<dbReference type="NCBIfam" id="TIGR00967">
    <property type="entry name" value="3a0501s007"/>
    <property type="match status" value="1"/>
</dbReference>
<evidence type="ECO:0000256" key="6">
    <source>
        <dbReference type="ARBA" id="ARBA00022989"/>
    </source>
</evidence>
<dbReference type="PIRSF" id="PIRSF004557">
    <property type="entry name" value="SecY"/>
    <property type="match status" value="1"/>
</dbReference>
<dbReference type="InterPro" id="IPR023201">
    <property type="entry name" value="SecY_dom_sf"/>
</dbReference>
<keyword evidence="5 10" id="KW-0653">Protein transport</keyword>
<keyword evidence="3 10" id="KW-0813">Transport</keyword>
<dbReference type="GO" id="GO:0065002">
    <property type="term" value="P:intracellular protein transmembrane transport"/>
    <property type="evidence" value="ECO:0007669"/>
    <property type="project" value="UniProtKB-UniRule"/>
</dbReference>
<feature type="transmembrane region" description="Helical" evidence="10">
    <location>
        <begin position="383"/>
        <end position="404"/>
    </location>
</feature>
<evidence type="ECO:0000256" key="2">
    <source>
        <dbReference type="ARBA" id="ARBA00005751"/>
    </source>
</evidence>
<comment type="caution">
    <text evidence="10">Lacks conserved residue(s) required for the propagation of feature annotation.</text>
</comment>
<comment type="subcellular location">
    <subcellularLocation>
        <location evidence="10">Cell membrane</location>
        <topology evidence="10">Multi-pass membrane protein</topology>
    </subcellularLocation>
    <subcellularLocation>
        <location evidence="1 12">Membrane</location>
        <topology evidence="1 12">Multi-pass membrane protein</topology>
    </subcellularLocation>
</comment>
<proteinExistence type="inferred from homology"/>
<comment type="caution">
    <text evidence="14">The sequence shown here is derived from an EMBL/GenBank/DDBJ whole genome shotgun (WGS) entry which is preliminary data.</text>
</comment>
<comment type="subunit">
    <text evidence="10">Component of the Sec protein translocase complex. Heterotrimer consisting of SecY, SecE and SecG subunits. The heterotrimers can form oligomers, although 1 heterotrimer is thought to be able to translocate proteins. Interacts with the ribosome. Interacts with SecDF, and other proteins may be involved. Interacts with SecA.</text>
</comment>
<feature type="transmembrane region" description="Helical" evidence="10">
    <location>
        <begin position="285"/>
        <end position="305"/>
    </location>
</feature>
<name>A0A9D1J175_9FIRM</name>
<feature type="transmembrane region" description="Helical" evidence="10">
    <location>
        <begin position="226"/>
        <end position="248"/>
    </location>
</feature>
<evidence type="ECO:0000256" key="5">
    <source>
        <dbReference type="ARBA" id="ARBA00022927"/>
    </source>
</evidence>
<evidence type="ECO:0000256" key="7">
    <source>
        <dbReference type="ARBA" id="ARBA00023010"/>
    </source>
</evidence>
<dbReference type="InterPro" id="IPR030659">
    <property type="entry name" value="SecY_CS"/>
</dbReference>
<evidence type="ECO:0000256" key="9">
    <source>
        <dbReference type="ARBA" id="ARBA00039733"/>
    </source>
</evidence>
<dbReference type="InterPro" id="IPR002208">
    <property type="entry name" value="SecY/SEC61-alpha"/>
</dbReference>
<gene>
    <name evidence="10 14" type="primary">secY</name>
    <name evidence="14" type="ORF">IAA54_04490</name>
</gene>
<evidence type="ECO:0000256" key="10">
    <source>
        <dbReference type="HAMAP-Rule" id="MF_01465"/>
    </source>
</evidence>
<evidence type="ECO:0000256" key="13">
    <source>
        <dbReference type="RuleBase" id="RU004349"/>
    </source>
</evidence>
<dbReference type="EMBL" id="DVHF01000050">
    <property type="protein sequence ID" value="HIR56905.1"/>
    <property type="molecule type" value="Genomic_DNA"/>
</dbReference>
<organism evidence="14 15">
    <name type="scientific">Candidatus Gallacutalibacter pullicola</name>
    <dbReference type="NCBI Taxonomy" id="2840830"/>
    <lineage>
        <taxon>Bacteria</taxon>
        <taxon>Bacillati</taxon>
        <taxon>Bacillota</taxon>
        <taxon>Clostridia</taxon>
        <taxon>Eubacteriales</taxon>
        <taxon>Candidatus Gallacutalibacter</taxon>
    </lineage>
</organism>
<feature type="transmembrane region" description="Helical" evidence="10">
    <location>
        <begin position="119"/>
        <end position="138"/>
    </location>
</feature>
<dbReference type="Gene3D" id="1.10.3370.10">
    <property type="entry name" value="SecY subunit domain"/>
    <property type="match status" value="1"/>
</dbReference>
<evidence type="ECO:0000256" key="11">
    <source>
        <dbReference type="RuleBase" id="RU000537"/>
    </source>
</evidence>
<keyword evidence="6 10" id="KW-1133">Transmembrane helix</keyword>
<evidence type="ECO:0000256" key="8">
    <source>
        <dbReference type="ARBA" id="ARBA00023136"/>
    </source>
</evidence>
<evidence type="ECO:0000313" key="14">
    <source>
        <dbReference type="EMBL" id="HIR56905.1"/>
    </source>
</evidence>
<keyword evidence="10" id="KW-1003">Cell membrane</keyword>
<dbReference type="FunFam" id="1.10.3370.10:FF:000001">
    <property type="entry name" value="Preprotein translocase subunit SecY"/>
    <property type="match status" value="1"/>
</dbReference>
<sequence length="445" mass="48743">MFKTIKNAWSIPELRKKLLFTLLIIVVFRFGSVIPVPFLDVGALKGLMDAVNQEGTALGYLNMLTGGAFANATMFAMGITPYINSSIIMQLLTVAIPALERMAKEGEEGRKRITAITRYVTVALGLIQGAAYYSFLRFSGYNGQSIVKYSEDGFATQAFVAVIIVLTFTAGTALMMWMGEQINVKGVGNGISILLFSGIVARLPVTFGHLWSFLQAAIQDPTNYGQYYFFVPLFVILFLAVIWVIVFMNDSERRIPVQYAKRVVGRKMYGGQSTHIPIKVAMSGVMPIIFASSILSIPSTIQMFVHPEAGSVGAIILNALSSSGPIYAVLYFILIIMFAYFYLTIQYNPIEMANNLRQSNGTIPGVRPGRPTADFIAKILSKITLIGSLFLAVIALLPIIFGALTGMHNLSLGGTSIIILVGVALETVKQLESQMMMRHYKGFLD</sequence>
<comment type="function">
    <text evidence="10 11">The central subunit of the protein translocation channel SecYEG. Consists of two halves formed by TMs 1-5 and 6-10. These two domains form a lateral gate at the front which open onto the bilayer between TMs 2 and 7, and are clamped together by SecE at the back. The channel is closed by both a pore ring composed of hydrophobic SecY resides and a short helix (helix 2A) on the extracellular side of the membrane which forms a plug. The plug probably moves laterally to allow the channel to open. The ring and the pore may move independently.</text>
</comment>
<protein>
    <recommendedName>
        <fullName evidence="9 10">Protein translocase subunit SecY</fullName>
    </recommendedName>
</protein>
<dbReference type="InterPro" id="IPR026593">
    <property type="entry name" value="SecY"/>
</dbReference>
<feature type="transmembrane region" description="Helical" evidence="10">
    <location>
        <begin position="191"/>
        <end position="214"/>
    </location>
</feature>
<reference evidence="14" key="1">
    <citation type="submission" date="2020-10" db="EMBL/GenBank/DDBJ databases">
        <authorList>
            <person name="Gilroy R."/>
        </authorList>
    </citation>
    <scope>NUCLEOTIDE SEQUENCE</scope>
    <source>
        <strain evidence="14">ChiSjej1B19-7085</strain>
    </source>
</reference>
<comment type="similarity">
    <text evidence="2 10 13">Belongs to the SecY/SEC61-alpha family.</text>
</comment>
<dbReference type="PROSITE" id="PS00756">
    <property type="entry name" value="SECY_2"/>
    <property type="match status" value="1"/>
</dbReference>
<keyword evidence="4 10" id="KW-0812">Transmembrane</keyword>
<dbReference type="HAMAP" id="MF_01465">
    <property type="entry name" value="SecY"/>
    <property type="match status" value="1"/>
</dbReference>
<keyword evidence="8 10" id="KW-0472">Membrane</keyword>
<feature type="transmembrane region" description="Helical" evidence="10">
    <location>
        <begin position="158"/>
        <end position="179"/>
    </location>
</feature>
<feature type="transmembrane region" description="Helical" evidence="10">
    <location>
        <begin position="325"/>
        <end position="343"/>
    </location>
</feature>
<dbReference type="PRINTS" id="PR00303">
    <property type="entry name" value="SECYTRNLCASE"/>
</dbReference>
<dbReference type="PANTHER" id="PTHR10906">
    <property type="entry name" value="SECY/SEC61-ALPHA FAMILY MEMBER"/>
    <property type="match status" value="1"/>
</dbReference>